<dbReference type="EMBL" id="GBRH01195223">
    <property type="protein sequence ID" value="JAE02673.1"/>
    <property type="molecule type" value="Transcribed_RNA"/>
</dbReference>
<dbReference type="AlphaFoldDB" id="A0A0A9F322"/>
<organism evidence="1">
    <name type="scientific">Arundo donax</name>
    <name type="common">Giant reed</name>
    <name type="synonym">Donax arundinaceus</name>
    <dbReference type="NCBI Taxonomy" id="35708"/>
    <lineage>
        <taxon>Eukaryota</taxon>
        <taxon>Viridiplantae</taxon>
        <taxon>Streptophyta</taxon>
        <taxon>Embryophyta</taxon>
        <taxon>Tracheophyta</taxon>
        <taxon>Spermatophyta</taxon>
        <taxon>Magnoliopsida</taxon>
        <taxon>Liliopsida</taxon>
        <taxon>Poales</taxon>
        <taxon>Poaceae</taxon>
        <taxon>PACMAD clade</taxon>
        <taxon>Arundinoideae</taxon>
        <taxon>Arundineae</taxon>
        <taxon>Arundo</taxon>
    </lineage>
</organism>
<name>A0A0A9F322_ARUDO</name>
<reference evidence="1" key="2">
    <citation type="journal article" date="2015" name="Data Brief">
        <title>Shoot transcriptome of the giant reed, Arundo donax.</title>
        <authorList>
            <person name="Barrero R.A."/>
            <person name="Guerrero F.D."/>
            <person name="Moolhuijzen P."/>
            <person name="Goolsby J.A."/>
            <person name="Tidwell J."/>
            <person name="Bellgard S.E."/>
            <person name="Bellgard M.I."/>
        </authorList>
    </citation>
    <scope>NUCLEOTIDE SEQUENCE</scope>
    <source>
        <tissue evidence="1">Shoot tissue taken approximately 20 cm above the soil surface</tissue>
    </source>
</reference>
<reference evidence="1" key="1">
    <citation type="submission" date="2014-09" db="EMBL/GenBank/DDBJ databases">
        <authorList>
            <person name="Magalhaes I.L.F."/>
            <person name="Oliveira U."/>
            <person name="Santos F.R."/>
            <person name="Vidigal T.H.D.A."/>
            <person name="Brescovit A.D."/>
            <person name="Santos A.J."/>
        </authorList>
    </citation>
    <scope>NUCLEOTIDE SEQUENCE</scope>
    <source>
        <tissue evidence="1">Shoot tissue taken approximately 20 cm above the soil surface</tissue>
    </source>
</reference>
<protein>
    <submittedName>
        <fullName evidence="1">Uncharacterized protein</fullName>
    </submittedName>
</protein>
<accession>A0A0A9F322</accession>
<proteinExistence type="predicted"/>
<sequence>MVETYPVLLYPAPAGLEMK</sequence>
<evidence type="ECO:0000313" key="1">
    <source>
        <dbReference type="EMBL" id="JAE02673.1"/>
    </source>
</evidence>